<keyword evidence="8" id="KW-0812">Transmembrane</keyword>
<dbReference type="PRINTS" id="PR00463">
    <property type="entry name" value="EP450I"/>
</dbReference>
<comment type="cofactor">
    <cofactor evidence="1 6">
        <name>heme</name>
        <dbReference type="ChEBI" id="CHEBI:30413"/>
    </cofactor>
</comment>
<keyword evidence="7" id="KW-0560">Oxidoreductase</keyword>
<dbReference type="InterPro" id="IPR036396">
    <property type="entry name" value="Cyt_P450_sf"/>
</dbReference>
<keyword evidence="4 6" id="KW-0479">Metal-binding</keyword>
<evidence type="ECO:0000256" key="2">
    <source>
        <dbReference type="ARBA" id="ARBA00010617"/>
    </source>
</evidence>
<proteinExistence type="inferred from homology"/>
<feature type="transmembrane region" description="Helical" evidence="8">
    <location>
        <begin position="20"/>
        <end position="44"/>
    </location>
</feature>
<dbReference type="InterPro" id="IPR001128">
    <property type="entry name" value="Cyt_P450"/>
</dbReference>
<protein>
    <submittedName>
        <fullName evidence="9">Cytochrome P450</fullName>
    </submittedName>
</protein>
<dbReference type="PRINTS" id="PR00385">
    <property type="entry name" value="P450"/>
</dbReference>
<dbReference type="Pfam" id="PF00067">
    <property type="entry name" value="p450"/>
    <property type="match status" value="1"/>
</dbReference>
<evidence type="ECO:0000256" key="5">
    <source>
        <dbReference type="ARBA" id="ARBA00023004"/>
    </source>
</evidence>
<dbReference type="GO" id="GO:0004497">
    <property type="term" value="F:monooxygenase activity"/>
    <property type="evidence" value="ECO:0007669"/>
    <property type="project" value="UniProtKB-KW"/>
</dbReference>
<evidence type="ECO:0000313" key="10">
    <source>
        <dbReference type="Proteomes" id="UP000250266"/>
    </source>
</evidence>
<gene>
    <name evidence="9" type="ORF">K432DRAFT_415009</name>
</gene>
<name>A0A8E2EF75_9PEZI</name>
<dbReference type="GO" id="GO:0020037">
    <property type="term" value="F:heme binding"/>
    <property type="evidence" value="ECO:0007669"/>
    <property type="project" value="InterPro"/>
</dbReference>
<dbReference type="PANTHER" id="PTHR24305:SF210">
    <property type="entry name" value="CYTOCHROME P450 MONOOXYGENASE ASQL-RELATED"/>
    <property type="match status" value="1"/>
</dbReference>
<dbReference type="Gene3D" id="1.10.630.10">
    <property type="entry name" value="Cytochrome P450"/>
    <property type="match status" value="1"/>
</dbReference>
<keyword evidence="5 6" id="KW-0408">Iron</keyword>
<evidence type="ECO:0000256" key="3">
    <source>
        <dbReference type="ARBA" id="ARBA00022617"/>
    </source>
</evidence>
<sequence length="507" mass="56998">MSPKPFLQTTGNGDGTADRISHMYFIVGFLILYIAGIAIYRLYWHPLAAYPGPRLWSITRLPHAYYTLIGRLPYILTNLHEKYGPVIRIAPGELSYTSEDAWNDIYGRMQEGGSLVKDPKQFFAPPSGIHGIMTTPNLVDHARMRRNLSHAFSEKALREQEPIITKYFDKLITKLHETRGEPVDIVKMFNLVTFDVVGDLTFGESFNGLETSELHFWVADIFKFIKIGTITGLSLQFPPLDKILLFIASKSKAVREKEAQNRELITAKLMRRLNLSASRPDFLSQIQKTLNTPTGLNTNEAVETATTIIVGGSETTATLLSGALYYLCLSPSVLSKLTAEVRSAFTSESEINMVSVNSLDYMLAVLNETLRIFPPAPGSFPRIIPPQGSFVAGRFVPGNTVVAVNHWAASHQSSNFLRPFDFVPERWNGAPEYKDDKRKAAQPFSVGLRNCIGRTLAYAEMRVILARVLWGFDVELCEESKEWGKPMPIYVIYQKEPLMLRLRAVAR</sequence>
<organism evidence="9 10">
    <name type="scientific">Lepidopterella palustris CBS 459.81</name>
    <dbReference type="NCBI Taxonomy" id="1314670"/>
    <lineage>
        <taxon>Eukaryota</taxon>
        <taxon>Fungi</taxon>
        <taxon>Dikarya</taxon>
        <taxon>Ascomycota</taxon>
        <taxon>Pezizomycotina</taxon>
        <taxon>Dothideomycetes</taxon>
        <taxon>Pleosporomycetidae</taxon>
        <taxon>Mytilinidiales</taxon>
        <taxon>Argynnaceae</taxon>
        <taxon>Lepidopterella</taxon>
    </lineage>
</organism>
<evidence type="ECO:0000256" key="8">
    <source>
        <dbReference type="SAM" id="Phobius"/>
    </source>
</evidence>
<dbReference type="GO" id="GO:0005506">
    <property type="term" value="F:iron ion binding"/>
    <property type="evidence" value="ECO:0007669"/>
    <property type="project" value="InterPro"/>
</dbReference>
<dbReference type="EMBL" id="KV744874">
    <property type="protein sequence ID" value="OCK82927.1"/>
    <property type="molecule type" value="Genomic_DNA"/>
</dbReference>
<keyword evidence="8" id="KW-1133">Transmembrane helix</keyword>
<accession>A0A8E2EF75</accession>
<dbReference type="Proteomes" id="UP000250266">
    <property type="component" value="Unassembled WGS sequence"/>
</dbReference>
<dbReference type="CDD" id="cd11058">
    <property type="entry name" value="CYP60B-like"/>
    <property type="match status" value="1"/>
</dbReference>
<dbReference type="InterPro" id="IPR017972">
    <property type="entry name" value="Cyt_P450_CS"/>
</dbReference>
<dbReference type="PROSITE" id="PS00086">
    <property type="entry name" value="CYTOCHROME_P450"/>
    <property type="match status" value="1"/>
</dbReference>
<reference evidence="9 10" key="1">
    <citation type="journal article" date="2016" name="Nat. Commun.">
        <title>Ectomycorrhizal ecology is imprinted in the genome of the dominant symbiotic fungus Cenococcum geophilum.</title>
        <authorList>
            <consortium name="DOE Joint Genome Institute"/>
            <person name="Peter M."/>
            <person name="Kohler A."/>
            <person name="Ohm R.A."/>
            <person name="Kuo A."/>
            <person name="Krutzmann J."/>
            <person name="Morin E."/>
            <person name="Arend M."/>
            <person name="Barry K.W."/>
            <person name="Binder M."/>
            <person name="Choi C."/>
            <person name="Clum A."/>
            <person name="Copeland A."/>
            <person name="Grisel N."/>
            <person name="Haridas S."/>
            <person name="Kipfer T."/>
            <person name="LaButti K."/>
            <person name="Lindquist E."/>
            <person name="Lipzen A."/>
            <person name="Maire R."/>
            <person name="Meier B."/>
            <person name="Mihaltcheva S."/>
            <person name="Molinier V."/>
            <person name="Murat C."/>
            <person name="Poggeler S."/>
            <person name="Quandt C.A."/>
            <person name="Sperisen C."/>
            <person name="Tritt A."/>
            <person name="Tisserant E."/>
            <person name="Crous P.W."/>
            <person name="Henrissat B."/>
            <person name="Nehls U."/>
            <person name="Egli S."/>
            <person name="Spatafora J.W."/>
            <person name="Grigoriev I.V."/>
            <person name="Martin F.M."/>
        </authorList>
    </citation>
    <scope>NUCLEOTIDE SEQUENCE [LARGE SCALE GENOMIC DNA]</scope>
    <source>
        <strain evidence="9 10">CBS 459.81</strain>
    </source>
</reference>
<evidence type="ECO:0000313" key="9">
    <source>
        <dbReference type="EMBL" id="OCK82927.1"/>
    </source>
</evidence>
<keyword evidence="3 6" id="KW-0349">Heme</keyword>
<keyword evidence="8" id="KW-0472">Membrane</keyword>
<dbReference type="OrthoDB" id="1470350at2759"/>
<dbReference type="AlphaFoldDB" id="A0A8E2EF75"/>
<keyword evidence="7" id="KW-0503">Monooxygenase</keyword>
<dbReference type="SUPFAM" id="SSF48264">
    <property type="entry name" value="Cytochrome P450"/>
    <property type="match status" value="1"/>
</dbReference>
<evidence type="ECO:0000256" key="4">
    <source>
        <dbReference type="ARBA" id="ARBA00022723"/>
    </source>
</evidence>
<dbReference type="InterPro" id="IPR002401">
    <property type="entry name" value="Cyt_P450_E_grp-I"/>
</dbReference>
<dbReference type="GO" id="GO:0016705">
    <property type="term" value="F:oxidoreductase activity, acting on paired donors, with incorporation or reduction of molecular oxygen"/>
    <property type="evidence" value="ECO:0007669"/>
    <property type="project" value="InterPro"/>
</dbReference>
<comment type="similarity">
    <text evidence="2 7">Belongs to the cytochrome P450 family.</text>
</comment>
<evidence type="ECO:0000256" key="1">
    <source>
        <dbReference type="ARBA" id="ARBA00001971"/>
    </source>
</evidence>
<evidence type="ECO:0000256" key="6">
    <source>
        <dbReference type="PIRSR" id="PIRSR602401-1"/>
    </source>
</evidence>
<keyword evidence="10" id="KW-1185">Reference proteome</keyword>
<evidence type="ECO:0000256" key="7">
    <source>
        <dbReference type="RuleBase" id="RU000461"/>
    </source>
</evidence>
<dbReference type="PANTHER" id="PTHR24305">
    <property type="entry name" value="CYTOCHROME P450"/>
    <property type="match status" value="1"/>
</dbReference>
<feature type="binding site" description="axial binding residue" evidence="6">
    <location>
        <position position="451"/>
    </location>
    <ligand>
        <name>heme</name>
        <dbReference type="ChEBI" id="CHEBI:30413"/>
    </ligand>
    <ligandPart>
        <name>Fe</name>
        <dbReference type="ChEBI" id="CHEBI:18248"/>
    </ligandPart>
</feature>
<dbReference type="InterPro" id="IPR050121">
    <property type="entry name" value="Cytochrome_P450_monoxygenase"/>
</dbReference>